<accession>A0A8J7GUN6</accession>
<dbReference type="InterPro" id="IPR048142">
    <property type="entry name" value="QRL_CxxC_CxxC"/>
</dbReference>
<dbReference type="Proteomes" id="UP000622552">
    <property type="component" value="Unassembled WGS sequence"/>
</dbReference>
<dbReference type="NCBIfam" id="NF041638">
    <property type="entry name" value="QRL_CxxC_CxxC"/>
    <property type="match status" value="1"/>
</dbReference>
<proteinExistence type="predicted"/>
<organism evidence="1 2">
    <name type="scientific">Longispora fulva</name>
    <dbReference type="NCBI Taxonomy" id="619741"/>
    <lineage>
        <taxon>Bacteria</taxon>
        <taxon>Bacillati</taxon>
        <taxon>Actinomycetota</taxon>
        <taxon>Actinomycetes</taxon>
        <taxon>Micromonosporales</taxon>
        <taxon>Micromonosporaceae</taxon>
        <taxon>Longispora</taxon>
    </lineage>
</organism>
<dbReference type="AlphaFoldDB" id="A0A8J7GUN6"/>
<gene>
    <name evidence="1" type="ORF">IW245_006044</name>
</gene>
<dbReference type="EMBL" id="JADOUF010000001">
    <property type="protein sequence ID" value="MBG6139850.1"/>
    <property type="molecule type" value="Genomic_DNA"/>
</dbReference>
<dbReference type="RefSeq" id="WP_197006464.1">
    <property type="nucleotide sequence ID" value="NZ_BONS01000006.1"/>
</dbReference>
<name>A0A8J7GUN6_9ACTN</name>
<keyword evidence="2" id="KW-1185">Reference proteome</keyword>
<comment type="caution">
    <text evidence="1">The sequence shown here is derived from an EMBL/GenBank/DDBJ whole genome shotgun (WGS) entry which is preliminary data.</text>
</comment>
<reference evidence="1" key="1">
    <citation type="submission" date="2020-11" db="EMBL/GenBank/DDBJ databases">
        <title>Sequencing the genomes of 1000 actinobacteria strains.</title>
        <authorList>
            <person name="Klenk H.-P."/>
        </authorList>
    </citation>
    <scope>NUCLEOTIDE SEQUENCE</scope>
    <source>
        <strain evidence="1">DSM 45356</strain>
    </source>
</reference>
<sequence>MGTATRYRAAFNDPDAVRHSVPTFPWNSAPEGLATRRQLRTQGLRPGGQDIAGQILWRGVGGVRAAYLYRVALALPKRTATPAQLDAIAKALRARRTCSTCHTVRSYYIPGRYGECLTCAGKEQ</sequence>
<protein>
    <submittedName>
        <fullName evidence="1">Mono/diheme cytochrome c family protein</fullName>
    </submittedName>
</protein>
<evidence type="ECO:0000313" key="1">
    <source>
        <dbReference type="EMBL" id="MBG6139850.1"/>
    </source>
</evidence>
<evidence type="ECO:0000313" key="2">
    <source>
        <dbReference type="Proteomes" id="UP000622552"/>
    </source>
</evidence>